<gene>
    <name evidence="1" type="ORF">HMPREF9498_00253</name>
</gene>
<dbReference type="HOGENOM" id="CLU_159117_1_0_9"/>
<dbReference type="EMBL" id="AEBR01000005">
    <property type="protein sequence ID" value="EFM84276.1"/>
    <property type="molecule type" value="Genomic_DNA"/>
</dbReference>
<evidence type="ECO:0008006" key="3">
    <source>
        <dbReference type="Google" id="ProtNLM"/>
    </source>
</evidence>
<organism evidence="1 2">
    <name type="scientific">Enterococcus faecalis TX4248</name>
    <dbReference type="NCBI Taxonomy" id="749495"/>
    <lineage>
        <taxon>Bacteria</taxon>
        <taxon>Bacillati</taxon>
        <taxon>Bacillota</taxon>
        <taxon>Bacilli</taxon>
        <taxon>Lactobacillales</taxon>
        <taxon>Enterococcaceae</taxon>
        <taxon>Enterococcus</taxon>
    </lineage>
</organism>
<dbReference type="Pfam" id="PF05595">
    <property type="entry name" value="DUF771"/>
    <property type="match status" value="1"/>
</dbReference>
<dbReference type="InterPro" id="IPR008489">
    <property type="entry name" value="DUF771"/>
</dbReference>
<sequence length="112" mass="13326">MSQTQYLEAKIPVPSDYVIISKIEYEELKKADETGNWMTLKEVLDRVNRGYEWFTSNVLKNPRFRKILDVDKNKDGFVYYPGDGRDTYLFQRRKMLEFLDENFADILKKGSN</sequence>
<protein>
    <recommendedName>
        <fullName evidence="3">DUF771 domain-containing protein</fullName>
    </recommendedName>
</protein>
<name>A0A125WAR2_ENTFL</name>
<reference evidence="1 2" key="1">
    <citation type="submission" date="2010-07" db="EMBL/GenBank/DDBJ databases">
        <authorList>
            <person name="Sid Ahmed O."/>
        </authorList>
    </citation>
    <scope>NUCLEOTIDE SEQUENCE [LARGE SCALE GENOMIC DNA]</scope>
    <source>
        <strain evidence="1 2">TX4248</strain>
    </source>
</reference>
<evidence type="ECO:0000313" key="1">
    <source>
        <dbReference type="EMBL" id="EFM84276.1"/>
    </source>
</evidence>
<accession>A0A125WAR2</accession>
<evidence type="ECO:0000313" key="2">
    <source>
        <dbReference type="Proteomes" id="UP000004846"/>
    </source>
</evidence>
<dbReference type="Proteomes" id="UP000004846">
    <property type="component" value="Unassembled WGS sequence"/>
</dbReference>
<dbReference type="RefSeq" id="WP_002401953.1">
    <property type="nucleotide sequence ID" value="NZ_GL454411.1"/>
</dbReference>
<dbReference type="AlphaFoldDB" id="A0A125WAR2"/>
<comment type="caution">
    <text evidence="1">The sequence shown here is derived from an EMBL/GenBank/DDBJ whole genome shotgun (WGS) entry which is preliminary data.</text>
</comment>
<proteinExistence type="predicted"/>